<accession>A0A6J2XZC2</accession>
<dbReference type="GO" id="GO:0006450">
    <property type="term" value="P:regulation of translational fidelity"/>
    <property type="evidence" value="ECO:0007669"/>
    <property type="project" value="TreeGrafter"/>
</dbReference>
<evidence type="ECO:0000256" key="12">
    <source>
        <dbReference type="ARBA" id="ARBA00023136"/>
    </source>
</evidence>
<dbReference type="FunFam" id="3.90.870.10:FF:000007">
    <property type="entry name" value="YrdC N6-threonylcarbamoyltransferase domain containing"/>
    <property type="match status" value="1"/>
</dbReference>
<dbReference type="Pfam" id="PF01300">
    <property type="entry name" value="Sua5_yciO_yrdC"/>
    <property type="match status" value="1"/>
</dbReference>
<dbReference type="InterPro" id="IPR050156">
    <property type="entry name" value="TC-AMP_synthase_SUA5"/>
</dbReference>
<dbReference type="PANTHER" id="PTHR17490">
    <property type="entry name" value="SUA5"/>
    <property type="match status" value="1"/>
</dbReference>
<proteinExistence type="inferred from homology"/>
<dbReference type="FunCoup" id="A0A6J2XZC2">
    <property type="interactions" value="351"/>
</dbReference>
<dbReference type="CTD" id="3772640"/>
<evidence type="ECO:0000256" key="7">
    <source>
        <dbReference type="ARBA" id="ARBA00022475"/>
    </source>
</evidence>
<evidence type="ECO:0000256" key="2">
    <source>
        <dbReference type="ARBA" id="ARBA00004202"/>
    </source>
</evidence>
<dbReference type="GO" id="GO:0005886">
    <property type="term" value="C:plasma membrane"/>
    <property type="evidence" value="ECO:0007669"/>
    <property type="project" value="UniProtKB-SubCell"/>
</dbReference>
<comment type="subunit">
    <text evidence="15">Interacts with RSC1A1.</text>
</comment>
<dbReference type="GO" id="GO:0000049">
    <property type="term" value="F:tRNA binding"/>
    <property type="evidence" value="ECO:0007669"/>
    <property type="project" value="TreeGrafter"/>
</dbReference>
<evidence type="ECO:0000256" key="6">
    <source>
        <dbReference type="ARBA" id="ARBA00015492"/>
    </source>
</evidence>
<keyword evidence="10" id="KW-0809">Transit peptide</keyword>
<evidence type="ECO:0000256" key="9">
    <source>
        <dbReference type="ARBA" id="ARBA00022679"/>
    </source>
</evidence>
<keyword evidence="7" id="KW-1003">Cell membrane</keyword>
<comment type="function">
    <text evidence="14">Cytoplasmic and mitochondrial threonylcarbamoyl-AMP synthase required for the formation of a threonylcarbamoyl group on adenosine at position 37 (t(6)A37) in tRNAs that read codons beginning with adenine. Catalyzes the conversion of L-threonine, HCO(3)(-)/CO(2) and ATP to give threonylcarbamoyl-AMP (TC-AMP) as the acyladenylate intermediate, with the release of diphosphate. Participates in t(6)A37 formation in cytoplasmic and mitochondrial tRNAs. May regulate the activity of some transporters.</text>
</comment>
<dbReference type="InterPro" id="IPR006070">
    <property type="entry name" value="Sua5-like_dom"/>
</dbReference>
<dbReference type="NCBIfam" id="TIGR00057">
    <property type="entry name" value="L-threonylcarbamoyladenylate synthase"/>
    <property type="match status" value="1"/>
</dbReference>
<evidence type="ECO:0000256" key="14">
    <source>
        <dbReference type="ARBA" id="ARBA00058524"/>
    </source>
</evidence>
<dbReference type="Gene3D" id="3.90.870.10">
    <property type="entry name" value="DHBP synthase"/>
    <property type="match status" value="1"/>
</dbReference>
<evidence type="ECO:0000256" key="11">
    <source>
        <dbReference type="ARBA" id="ARBA00023128"/>
    </source>
</evidence>
<keyword evidence="12" id="KW-0472">Membrane</keyword>
<dbReference type="KEGG" id="soy:115882470"/>
<reference evidence="18" key="1">
    <citation type="submission" date="2025-08" db="UniProtKB">
        <authorList>
            <consortium name="RefSeq"/>
        </authorList>
    </citation>
    <scope>IDENTIFICATION</scope>
    <source>
        <tissue evidence="18">Gonads</tissue>
    </source>
</reference>
<sequence>MSVLNSVVKFVKYSTKPAVCYMAKHVSVTRPDAIDFAAKLINSGLVIAVPTDTLYGLACDATNLEAIVKLYGVKQRSEYKPVAICLAKISDISLWANIKHLPEGLLDELFPGPVTVILTSLEKLDQSVCRKNKIGIRIPNHSFITDLVSKVQKPLALTSANLSNQPSTVSPLQFKNIWDKIAGIFDGGITKKVLPMKPALIF</sequence>
<evidence type="ECO:0000256" key="15">
    <source>
        <dbReference type="ARBA" id="ARBA00063146"/>
    </source>
</evidence>
<protein>
    <recommendedName>
        <fullName evidence="6">Threonylcarbamoyl-AMP synthase</fullName>
        <ecNumber evidence="5">2.7.7.87</ecNumber>
    </recommendedName>
</protein>
<dbReference type="GO" id="GO:0061710">
    <property type="term" value="F:L-threonylcarbamoyladenylate synthase"/>
    <property type="evidence" value="ECO:0007669"/>
    <property type="project" value="UniProtKB-EC"/>
</dbReference>
<dbReference type="GeneID" id="115882470"/>
<dbReference type="OrthoDB" id="3648309at2759"/>
<evidence type="ECO:0000313" key="17">
    <source>
        <dbReference type="Proteomes" id="UP000504635"/>
    </source>
</evidence>
<name>A0A6J2XZC2_SITOR</name>
<feature type="domain" description="YrdC-like" evidence="16">
    <location>
        <begin position="31"/>
        <end position="202"/>
    </location>
</feature>
<evidence type="ECO:0000256" key="3">
    <source>
        <dbReference type="ARBA" id="ARBA00004496"/>
    </source>
</evidence>
<dbReference type="SUPFAM" id="SSF55821">
    <property type="entry name" value="YrdC/RibB"/>
    <property type="match status" value="1"/>
</dbReference>
<dbReference type="GO" id="GO:0003725">
    <property type="term" value="F:double-stranded RNA binding"/>
    <property type="evidence" value="ECO:0007669"/>
    <property type="project" value="InterPro"/>
</dbReference>
<evidence type="ECO:0000256" key="5">
    <source>
        <dbReference type="ARBA" id="ARBA00012584"/>
    </source>
</evidence>
<comment type="similarity">
    <text evidence="4">Belongs to the SUA5 family.</text>
</comment>
<organism evidence="17 18">
    <name type="scientific">Sitophilus oryzae</name>
    <name type="common">Rice weevil</name>
    <name type="synonym">Curculio oryzae</name>
    <dbReference type="NCBI Taxonomy" id="7048"/>
    <lineage>
        <taxon>Eukaryota</taxon>
        <taxon>Metazoa</taxon>
        <taxon>Ecdysozoa</taxon>
        <taxon>Arthropoda</taxon>
        <taxon>Hexapoda</taxon>
        <taxon>Insecta</taxon>
        <taxon>Pterygota</taxon>
        <taxon>Neoptera</taxon>
        <taxon>Endopterygota</taxon>
        <taxon>Coleoptera</taxon>
        <taxon>Polyphaga</taxon>
        <taxon>Cucujiformia</taxon>
        <taxon>Curculionidae</taxon>
        <taxon>Dryophthorinae</taxon>
        <taxon>Sitophilus</taxon>
    </lineage>
</organism>
<comment type="subcellular location">
    <subcellularLocation>
        <location evidence="2">Cell membrane</location>
        <topology evidence="2">Peripheral membrane protein</topology>
    </subcellularLocation>
    <subcellularLocation>
        <location evidence="3">Cytoplasm</location>
    </subcellularLocation>
    <subcellularLocation>
        <location evidence="1">Mitochondrion</location>
    </subcellularLocation>
</comment>
<evidence type="ECO:0000256" key="10">
    <source>
        <dbReference type="ARBA" id="ARBA00022946"/>
    </source>
</evidence>
<evidence type="ECO:0000256" key="4">
    <source>
        <dbReference type="ARBA" id="ARBA00007663"/>
    </source>
</evidence>
<comment type="catalytic activity">
    <reaction evidence="13">
        <text>L-threonine + hydrogencarbonate + ATP = L-threonylcarbamoyladenylate + diphosphate + H2O</text>
        <dbReference type="Rhea" id="RHEA:36407"/>
        <dbReference type="ChEBI" id="CHEBI:15377"/>
        <dbReference type="ChEBI" id="CHEBI:17544"/>
        <dbReference type="ChEBI" id="CHEBI:30616"/>
        <dbReference type="ChEBI" id="CHEBI:33019"/>
        <dbReference type="ChEBI" id="CHEBI:57926"/>
        <dbReference type="ChEBI" id="CHEBI:73682"/>
        <dbReference type="EC" id="2.7.7.87"/>
    </reaction>
</comment>
<dbReference type="RefSeq" id="XP_030756401.1">
    <property type="nucleotide sequence ID" value="XM_030900541.1"/>
</dbReference>
<keyword evidence="17" id="KW-1185">Reference proteome</keyword>
<evidence type="ECO:0000256" key="13">
    <source>
        <dbReference type="ARBA" id="ARBA00048366"/>
    </source>
</evidence>
<dbReference type="PANTHER" id="PTHR17490:SF10">
    <property type="entry name" value="THREONYLCARBAMOYL-AMP SYNTHASE"/>
    <property type="match status" value="1"/>
</dbReference>
<gene>
    <name evidence="18" type="primary">LOC115882470</name>
</gene>
<dbReference type="InterPro" id="IPR017945">
    <property type="entry name" value="DHBP_synth_RibB-like_a/b_dom"/>
</dbReference>
<evidence type="ECO:0000313" key="18">
    <source>
        <dbReference type="RefSeq" id="XP_030756401.1"/>
    </source>
</evidence>
<dbReference type="PROSITE" id="PS51163">
    <property type="entry name" value="YRDC"/>
    <property type="match status" value="1"/>
</dbReference>
<evidence type="ECO:0000256" key="8">
    <source>
        <dbReference type="ARBA" id="ARBA00022490"/>
    </source>
</evidence>
<dbReference type="Proteomes" id="UP000504635">
    <property type="component" value="Unplaced"/>
</dbReference>
<dbReference type="GO" id="GO:0005739">
    <property type="term" value="C:mitochondrion"/>
    <property type="evidence" value="ECO:0007669"/>
    <property type="project" value="UniProtKB-SubCell"/>
</dbReference>
<keyword evidence="9" id="KW-0808">Transferase</keyword>
<keyword evidence="11" id="KW-0496">Mitochondrion</keyword>
<evidence type="ECO:0000256" key="1">
    <source>
        <dbReference type="ARBA" id="ARBA00004173"/>
    </source>
</evidence>
<evidence type="ECO:0000259" key="16">
    <source>
        <dbReference type="PROSITE" id="PS51163"/>
    </source>
</evidence>
<keyword evidence="8" id="KW-0963">Cytoplasm</keyword>
<dbReference type="EC" id="2.7.7.87" evidence="5"/>
<dbReference type="InParanoid" id="A0A6J2XZC2"/>
<dbReference type="AlphaFoldDB" id="A0A6J2XZC2"/>